<name>A0A1I2M8R3_9ACTN</name>
<dbReference type="Proteomes" id="UP000199645">
    <property type="component" value="Unassembled WGS sequence"/>
</dbReference>
<evidence type="ECO:0000259" key="14">
    <source>
        <dbReference type="PROSITE" id="PS50885"/>
    </source>
</evidence>
<protein>
    <recommendedName>
        <fullName evidence="3">histidine kinase</fullName>
        <ecNumber evidence="3">2.7.13.3</ecNumber>
    </recommendedName>
</protein>
<keyword evidence="10 12" id="KW-0472">Membrane</keyword>
<keyword evidence="5" id="KW-0808">Transferase</keyword>
<comment type="subcellular location">
    <subcellularLocation>
        <location evidence="2">Cell membrane</location>
    </subcellularLocation>
</comment>
<gene>
    <name evidence="15" type="ORF">SAMN05421541_12766</name>
</gene>
<keyword evidence="7 15" id="KW-0418">Kinase</keyword>
<evidence type="ECO:0000256" key="1">
    <source>
        <dbReference type="ARBA" id="ARBA00000085"/>
    </source>
</evidence>
<dbReference type="InterPro" id="IPR003661">
    <property type="entry name" value="HisK_dim/P_dom"/>
</dbReference>
<dbReference type="Gene3D" id="1.10.287.130">
    <property type="match status" value="1"/>
</dbReference>
<dbReference type="PRINTS" id="PR00344">
    <property type="entry name" value="BCTRLSENSOR"/>
</dbReference>
<dbReference type="SMART" id="SM00388">
    <property type="entry name" value="HisKA"/>
    <property type="match status" value="1"/>
</dbReference>
<reference evidence="15 16" key="1">
    <citation type="submission" date="2016-10" db="EMBL/GenBank/DDBJ databases">
        <authorList>
            <person name="de Groot N.N."/>
        </authorList>
    </citation>
    <scope>NUCLEOTIDE SEQUENCE [LARGE SCALE GENOMIC DNA]</scope>
    <source>
        <strain evidence="15 16">DSM 43019</strain>
    </source>
</reference>
<keyword evidence="6 12" id="KW-0812">Transmembrane</keyword>
<keyword evidence="4" id="KW-0597">Phosphoprotein</keyword>
<evidence type="ECO:0000256" key="2">
    <source>
        <dbReference type="ARBA" id="ARBA00004236"/>
    </source>
</evidence>
<dbReference type="PROSITE" id="PS50885">
    <property type="entry name" value="HAMP"/>
    <property type="match status" value="1"/>
</dbReference>
<dbReference type="PROSITE" id="PS50109">
    <property type="entry name" value="HIS_KIN"/>
    <property type="match status" value="1"/>
</dbReference>
<evidence type="ECO:0000256" key="10">
    <source>
        <dbReference type="ARBA" id="ARBA00023136"/>
    </source>
</evidence>
<sequence>MRMRAVLRLPPRRLGVRLRSAIAAALVVAVAAVLAGALLLGTARGLLLDSVATTATDRANQVTAALRSGDAAALAAAMTPAEPGRTMVQVLDASGRVVRASPAFTADRPSPASGAGRNPPGSGGDGELPASGAGRNPPGSGGDGELPASRAGRNPPASDGDRELPASGGDRNPAAPGGDRELPAADRQPAVFVADRPLSALRPAVGRTAWESRRLRGGRHGQFRVLAAAVQTPAGVRTVLVAESMETVDEATRAIVAALLAGMPLLALVVGVATFVFVGRTLRPVEAMTHRAATITATNLHARLPVPGSGDEIAALAATMNTMLDRIEVASAAQRRFVADASHELRSPLATIHANADLLRAADLEESAGRSVTRIHRESTRLARLVDDLLLLARVDDAALRPRRAEVDLDDLVYAARERVAVERPALRLDGDVVPVRVIGDADQLHRALRNLVDNAMRHARDRITITLGRSADQAEIVVGNDGPEILPPDRERIFDRFVRLDDSRARQDGGTGLGLSIAREIATLHDGTLTVDDLPEGAVFRLRLPATDPGVG</sequence>
<dbReference type="Gene3D" id="6.10.340.10">
    <property type="match status" value="1"/>
</dbReference>
<evidence type="ECO:0000256" key="8">
    <source>
        <dbReference type="ARBA" id="ARBA00022989"/>
    </source>
</evidence>
<proteinExistence type="predicted"/>
<dbReference type="CDD" id="cd06225">
    <property type="entry name" value="HAMP"/>
    <property type="match status" value="1"/>
</dbReference>
<dbReference type="Pfam" id="PF00672">
    <property type="entry name" value="HAMP"/>
    <property type="match status" value="1"/>
</dbReference>
<evidence type="ECO:0000256" key="12">
    <source>
        <dbReference type="SAM" id="Phobius"/>
    </source>
</evidence>
<evidence type="ECO:0000256" key="7">
    <source>
        <dbReference type="ARBA" id="ARBA00022777"/>
    </source>
</evidence>
<evidence type="ECO:0000313" key="16">
    <source>
        <dbReference type="Proteomes" id="UP000199645"/>
    </source>
</evidence>
<evidence type="ECO:0000313" key="15">
    <source>
        <dbReference type="EMBL" id="SFF87884.1"/>
    </source>
</evidence>
<dbReference type="Gene3D" id="3.30.565.10">
    <property type="entry name" value="Histidine kinase-like ATPase, C-terminal domain"/>
    <property type="match status" value="1"/>
</dbReference>
<evidence type="ECO:0000256" key="4">
    <source>
        <dbReference type="ARBA" id="ARBA00022553"/>
    </source>
</evidence>
<dbReference type="EMBL" id="FONV01000027">
    <property type="protein sequence ID" value="SFF87884.1"/>
    <property type="molecule type" value="Genomic_DNA"/>
</dbReference>
<dbReference type="Pfam" id="PF02518">
    <property type="entry name" value="HATPase_c"/>
    <property type="match status" value="1"/>
</dbReference>
<dbReference type="EC" id="2.7.13.3" evidence="3"/>
<dbReference type="CDD" id="cd00082">
    <property type="entry name" value="HisKA"/>
    <property type="match status" value="1"/>
</dbReference>
<dbReference type="InterPro" id="IPR036890">
    <property type="entry name" value="HATPase_C_sf"/>
</dbReference>
<dbReference type="FunFam" id="1.10.287.130:FF:000001">
    <property type="entry name" value="Two-component sensor histidine kinase"/>
    <property type="match status" value="1"/>
</dbReference>
<keyword evidence="8 12" id="KW-1133">Transmembrane helix</keyword>
<comment type="catalytic activity">
    <reaction evidence="1">
        <text>ATP + protein L-histidine = ADP + protein N-phospho-L-histidine.</text>
        <dbReference type="EC" id="2.7.13.3"/>
    </reaction>
</comment>
<keyword evidence="9" id="KW-0902">Two-component regulatory system</keyword>
<evidence type="ECO:0000256" key="5">
    <source>
        <dbReference type="ARBA" id="ARBA00022679"/>
    </source>
</evidence>
<organism evidence="15 16">
    <name type="scientific">Actinoplanes philippinensis</name>
    <dbReference type="NCBI Taxonomy" id="35752"/>
    <lineage>
        <taxon>Bacteria</taxon>
        <taxon>Bacillati</taxon>
        <taxon>Actinomycetota</taxon>
        <taxon>Actinomycetes</taxon>
        <taxon>Micromonosporales</taxon>
        <taxon>Micromonosporaceae</taxon>
        <taxon>Actinoplanes</taxon>
    </lineage>
</organism>
<dbReference type="InterPro" id="IPR003594">
    <property type="entry name" value="HATPase_dom"/>
</dbReference>
<dbReference type="InterPro" id="IPR003660">
    <property type="entry name" value="HAMP_dom"/>
</dbReference>
<dbReference type="RefSeq" id="WP_239144108.1">
    <property type="nucleotide sequence ID" value="NZ_BOMT01000109.1"/>
</dbReference>
<feature type="region of interest" description="Disordered" evidence="11">
    <location>
        <begin position="102"/>
        <end position="183"/>
    </location>
</feature>
<dbReference type="SUPFAM" id="SSF47384">
    <property type="entry name" value="Homodimeric domain of signal transducing histidine kinase"/>
    <property type="match status" value="1"/>
</dbReference>
<dbReference type="SMART" id="SM00304">
    <property type="entry name" value="HAMP"/>
    <property type="match status" value="1"/>
</dbReference>
<dbReference type="SUPFAM" id="SSF158472">
    <property type="entry name" value="HAMP domain-like"/>
    <property type="match status" value="1"/>
</dbReference>
<keyword evidence="16" id="KW-1185">Reference proteome</keyword>
<feature type="domain" description="HAMP" evidence="14">
    <location>
        <begin position="279"/>
        <end position="332"/>
    </location>
</feature>
<dbReference type="CDD" id="cd00075">
    <property type="entry name" value="HATPase"/>
    <property type="match status" value="1"/>
</dbReference>
<accession>A0A1I2M8R3</accession>
<dbReference type="PANTHER" id="PTHR45436:SF5">
    <property type="entry name" value="SENSOR HISTIDINE KINASE TRCS"/>
    <property type="match status" value="1"/>
</dbReference>
<dbReference type="InterPro" id="IPR005467">
    <property type="entry name" value="His_kinase_dom"/>
</dbReference>
<dbReference type="PANTHER" id="PTHR45436">
    <property type="entry name" value="SENSOR HISTIDINE KINASE YKOH"/>
    <property type="match status" value="1"/>
</dbReference>
<dbReference type="GO" id="GO:0000155">
    <property type="term" value="F:phosphorelay sensor kinase activity"/>
    <property type="evidence" value="ECO:0007669"/>
    <property type="project" value="InterPro"/>
</dbReference>
<feature type="transmembrane region" description="Helical" evidence="12">
    <location>
        <begin position="254"/>
        <end position="278"/>
    </location>
</feature>
<evidence type="ECO:0000259" key="13">
    <source>
        <dbReference type="PROSITE" id="PS50109"/>
    </source>
</evidence>
<dbReference type="SMART" id="SM00387">
    <property type="entry name" value="HATPase_c"/>
    <property type="match status" value="1"/>
</dbReference>
<evidence type="ECO:0000256" key="11">
    <source>
        <dbReference type="SAM" id="MobiDB-lite"/>
    </source>
</evidence>
<dbReference type="InterPro" id="IPR050428">
    <property type="entry name" value="TCS_sensor_his_kinase"/>
</dbReference>
<dbReference type="Pfam" id="PF00512">
    <property type="entry name" value="HisKA"/>
    <property type="match status" value="1"/>
</dbReference>
<evidence type="ECO:0000256" key="9">
    <source>
        <dbReference type="ARBA" id="ARBA00023012"/>
    </source>
</evidence>
<dbReference type="GO" id="GO:0005886">
    <property type="term" value="C:plasma membrane"/>
    <property type="evidence" value="ECO:0007669"/>
    <property type="project" value="UniProtKB-SubCell"/>
</dbReference>
<evidence type="ECO:0000256" key="6">
    <source>
        <dbReference type="ARBA" id="ARBA00022692"/>
    </source>
</evidence>
<dbReference type="SUPFAM" id="SSF55874">
    <property type="entry name" value="ATPase domain of HSP90 chaperone/DNA topoisomerase II/histidine kinase"/>
    <property type="match status" value="1"/>
</dbReference>
<feature type="domain" description="Histidine kinase" evidence="13">
    <location>
        <begin position="340"/>
        <end position="549"/>
    </location>
</feature>
<dbReference type="AlphaFoldDB" id="A0A1I2M8R3"/>
<dbReference type="STRING" id="35752.SAMN05421541_12766"/>
<dbReference type="InterPro" id="IPR004358">
    <property type="entry name" value="Sig_transdc_His_kin-like_C"/>
</dbReference>
<dbReference type="InterPro" id="IPR036097">
    <property type="entry name" value="HisK_dim/P_sf"/>
</dbReference>
<evidence type="ECO:0000256" key="3">
    <source>
        <dbReference type="ARBA" id="ARBA00012438"/>
    </source>
</evidence>